<keyword evidence="2" id="KW-0813">Transport</keyword>
<evidence type="ECO:0000256" key="3">
    <source>
        <dbReference type="ARBA" id="ARBA00022692"/>
    </source>
</evidence>
<evidence type="ECO:0000256" key="2">
    <source>
        <dbReference type="ARBA" id="ARBA00022448"/>
    </source>
</evidence>
<feature type="transmembrane region" description="Helical" evidence="6">
    <location>
        <begin position="111"/>
        <end position="135"/>
    </location>
</feature>
<dbReference type="EMBL" id="LN483142">
    <property type="protein sequence ID" value="CED83506.1"/>
    <property type="molecule type" value="Genomic_DNA"/>
</dbReference>
<dbReference type="Gene3D" id="1.20.1740.10">
    <property type="entry name" value="Amino acid/polyamine transporter I"/>
    <property type="match status" value="1"/>
</dbReference>
<organism evidence="7">
    <name type="scientific">Phaffia rhodozyma</name>
    <name type="common">Yeast</name>
    <name type="synonym">Xanthophyllomyces dendrorhous</name>
    <dbReference type="NCBI Taxonomy" id="264483"/>
    <lineage>
        <taxon>Eukaryota</taxon>
        <taxon>Fungi</taxon>
        <taxon>Dikarya</taxon>
        <taxon>Basidiomycota</taxon>
        <taxon>Agaricomycotina</taxon>
        <taxon>Tremellomycetes</taxon>
        <taxon>Cystofilobasidiales</taxon>
        <taxon>Mrakiaceae</taxon>
        <taxon>Phaffia</taxon>
    </lineage>
</organism>
<evidence type="ECO:0000256" key="1">
    <source>
        <dbReference type="ARBA" id="ARBA00004141"/>
    </source>
</evidence>
<feature type="transmembrane region" description="Helical" evidence="6">
    <location>
        <begin position="369"/>
        <end position="392"/>
    </location>
</feature>
<dbReference type="GO" id="GO:0022857">
    <property type="term" value="F:transmembrane transporter activity"/>
    <property type="evidence" value="ECO:0007669"/>
    <property type="project" value="InterPro"/>
</dbReference>
<keyword evidence="4 6" id="KW-1133">Transmembrane helix</keyword>
<dbReference type="InterPro" id="IPR002293">
    <property type="entry name" value="AA/rel_permease1"/>
</dbReference>
<reference evidence="7" key="1">
    <citation type="submission" date="2014-08" db="EMBL/GenBank/DDBJ databases">
        <authorList>
            <person name="Sharma Rahul"/>
            <person name="Thines Marco"/>
        </authorList>
    </citation>
    <scope>NUCLEOTIDE SEQUENCE</scope>
</reference>
<feature type="transmembrane region" description="Helical" evidence="6">
    <location>
        <begin position="265"/>
        <end position="287"/>
    </location>
</feature>
<accession>A0A0F7SQ47</accession>
<evidence type="ECO:0000256" key="6">
    <source>
        <dbReference type="SAM" id="Phobius"/>
    </source>
</evidence>
<evidence type="ECO:0000256" key="4">
    <source>
        <dbReference type="ARBA" id="ARBA00022989"/>
    </source>
</evidence>
<name>A0A0F7SQ47_PHARH</name>
<keyword evidence="3 6" id="KW-0812">Transmembrane</keyword>
<feature type="transmembrane region" description="Helical" evidence="6">
    <location>
        <begin position="312"/>
        <end position="336"/>
    </location>
</feature>
<dbReference type="PANTHER" id="PTHR45649">
    <property type="entry name" value="AMINO-ACID PERMEASE BAT1"/>
    <property type="match status" value="1"/>
</dbReference>
<dbReference type="Pfam" id="PF13520">
    <property type="entry name" value="AA_permease_2"/>
    <property type="match status" value="1"/>
</dbReference>
<evidence type="ECO:0000313" key="7">
    <source>
        <dbReference type="EMBL" id="CED83506.1"/>
    </source>
</evidence>
<dbReference type="GO" id="GO:0016020">
    <property type="term" value="C:membrane"/>
    <property type="evidence" value="ECO:0007669"/>
    <property type="project" value="UniProtKB-SubCell"/>
</dbReference>
<dbReference type="PIRSF" id="PIRSF006060">
    <property type="entry name" value="AA_transporter"/>
    <property type="match status" value="1"/>
</dbReference>
<feature type="transmembrane region" description="Helical" evidence="6">
    <location>
        <begin position="178"/>
        <end position="198"/>
    </location>
</feature>
<feature type="transmembrane region" description="Helical" evidence="6">
    <location>
        <begin position="147"/>
        <end position="172"/>
    </location>
</feature>
<dbReference type="AlphaFoldDB" id="A0A0F7SQ47"/>
<comment type="subcellular location">
    <subcellularLocation>
        <location evidence="1">Membrane</location>
        <topology evidence="1">Multi-pass membrane protein</topology>
    </subcellularLocation>
</comment>
<keyword evidence="5 6" id="KW-0472">Membrane</keyword>
<feature type="transmembrane region" description="Helical" evidence="6">
    <location>
        <begin position="53"/>
        <end position="73"/>
    </location>
</feature>
<feature type="transmembrane region" description="Helical" evidence="6">
    <location>
        <begin position="398"/>
        <end position="417"/>
    </location>
</feature>
<sequence>MDDPKNKTGVYAVRAVEVVSDAGGELERRNFGTAGLRGLACILSTCVTSGGPVLMVWGLIYAAAGAMLIALSLGEMASAYPSSRGPMEWAYNFSSPKHRRFISYCTGHLNYIGYCVILAGFGVLIGQQILTLVVLNDPSFVITQWKVFLIAEAAILAATLFNIFCMAIMPIIDIVSLYFFFFSFLAYLIVPIVCARHLNHALKTPKFVFTESINLTGYDSMNGGDFVAFMIGLSGVSTAFGGTDAVVHIAEECEHPERDVPRTMWLTVVIGFLSSFVLLISLLFAVVDMDSILGTATGVPYIQLVYNATQSFSGTVCMSLMIIIITFLAMIGMVLSTSRTAFTVARDGGLFTQTYFALISPRWNVPIRVMMVTSGLSAALACTILGSTYALYSFLNCVLLLNWLCYGICIVALLISGRKYHTSGPFRLGRVGCQIDELLYQTELGGGTTIYRDERDESY</sequence>
<evidence type="ECO:0000256" key="5">
    <source>
        <dbReference type="ARBA" id="ARBA00023136"/>
    </source>
</evidence>
<dbReference type="PANTHER" id="PTHR45649:SF14">
    <property type="entry name" value="GABA PERMEASE"/>
    <property type="match status" value="1"/>
</dbReference>
<proteinExistence type="predicted"/>
<protein>
    <submittedName>
        <fullName evidence="7">Potential choline and nitrogen mustard permease</fullName>
    </submittedName>
</protein>